<evidence type="ECO:0000259" key="7">
    <source>
        <dbReference type="Pfam" id="PF01397"/>
    </source>
</evidence>
<dbReference type="FunFam" id="1.50.10.130:FF:000001">
    <property type="entry name" value="Isoprene synthase, chloroplastic"/>
    <property type="match status" value="1"/>
</dbReference>
<accession>A0A6A6KAH6</accession>
<dbReference type="PANTHER" id="PTHR31225">
    <property type="entry name" value="OS04G0344100 PROTEIN-RELATED"/>
    <property type="match status" value="1"/>
</dbReference>
<dbReference type="Gene3D" id="1.10.600.10">
    <property type="entry name" value="Farnesyl Diphosphate Synthase"/>
    <property type="match status" value="1"/>
</dbReference>
<gene>
    <name evidence="9" type="ORF">GH714_008426</name>
</gene>
<feature type="compositionally biased region" description="Basic and acidic residues" evidence="6">
    <location>
        <begin position="7"/>
        <end position="19"/>
    </location>
</feature>
<dbReference type="GO" id="GO:0010333">
    <property type="term" value="F:terpene synthase activity"/>
    <property type="evidence" value="ECO:0007669"/>
    <property type="project" value="InterPro"/>
</dbReference>
<dbReference type="InterPro" id="IPR001906">
    <property type="entry name" value="Terpene_synth_N"/>
</dbReference>
<dbReference type="InterPro" id="IPR050148">
    <property type="entry name" value="Terpene_synthase-like"/>
</dbReference>
<dbReference type="Gene3D" id="1.50.10.130">
    <property type="entry name" value="Terpene synthase, N-terminal domain"/>
    <property type="match status" value="1"/>
</dbReference>
<dbReference type="Proteomes" id="UP000467840">
    <property type="component" value="Chromosome 3"/>
</dbReference>
<feature type="domain" description="Terpene synthase metal-binding" evidence="8">
    <location>
        <begin position="303"/>
        <end position="542"/>
    </location>
</feature>
<feature type="region of interest" description="Disordered" evidence="6">
    <location>
        <begin position="1"/>
        <end position="20"/>
    </location>
</feature>
<evidence type="ECO:0000256" key="2">
    <source>
        <dbReference type="ARBA" id="ARBA00006333"/>
    </source>
</evidence>
<dbReference type="SUPFAM" id="SSF48264">
    <property type="entry name" value="Cytochrome P450"/>
    <property type="match status" value="1"/>
</dbReference>
<evidence type="ECO:0000256" key="6">
    <source>
        <dbReference type="SAM" id="MobiDB-lite"/>
    </source>
</evidence>
<dbReference type="Gene3D" id="1.10.630.10">
    <property type="entry name" value="Cytochrome P450"/>
    <property type="match status" value="1"/>
</dbReference>
<dbReference type="SFLD" id="SFLDG01019">
    <property type="entry name" value="Terpene_Cyclase_Like_1_C_Termi"/>
    <property type="match status" value="1"/>
</dbReference>
<sequence length="598" mass="68825">MILENIISEHREKKAGDSKGEEDDIVTVLLNLQDHGDLEFPLTTDSIKAVMLDLILAGSETSSTAIEWAMSEMIKNSRVMEKAQAETIDSSSEERFEALKQEVRRMLIESGTDQPDQKLSLIDGVQRLGVGYHFKSEIEDALKKLYHDSNYNQNDLYTVALRFRLLRQNGFKASSDKFENFKDSEGKFKESLIEDVDGMLSLYEAAHLGIRGEDILDEAIVFTTTNFELILPKLSPDLAEQVSHALNRPIRKCLARLEARHYIDAYTRDKSRNTTLLQFAKLDFNRLQELHQKELNGITEWWKSLDVARNMPYARDRVVECYFWMMGLYYEPEYSIGRSIMTKVIATTSLLDDTYDNYATCEELELLTEAIERWDIKAKDSLPDYMKITYCALIDVYIEIEEHLAKEGKSYCLGYLKEAMKRVMRNYLAEAKWRDEGYIPTMEEYMKVSLVTSCYPMLATTSFFGMGAIATKDAFEWVSSDPKILRASSIVCRLMDDIVSHEFEQKREHVASGVECYMKEHGVSEEVVLKLFRKQIANAWKDINEECLKPTPAPMPLLERVLNLARCIDIIYKDDDGYTNSHILKDHVASLLKEPVLV</sequence>
<protein>
    <submittedName>
        <fullName evidence="9">Uncharacterized protein</fullName>
    </submittedName>
</protein>
<keyword evidence="4" id="KW-0460">Magnesium</keyword>
<dbReference type="EMBL" id="JAAGAX010000017">
    <property type="protein sequence ID" value="KAF2285852.1"/>
    <property type="molecule type" value="Genomic_DNA"/>
</dbReference>
<dbReference type="GO" id="GO:0020037">
    <property type="term" value="F:heme binding"/>
    <property type="evidence" value="ECO:0007669"/>
    <property type="project" value="InterPro"/>
</dbReference>
<feature type="domain" description="Terpene synthase N-terminal" evidence="7">
    <location>
        <begin position="82"/>
        <end position="246"/>
    </location>
</feature>
<dbReference type="GO" id="GO:0000287">
    <property type="term" value="F:magnesium ion binding"/>
    <property type="evidence" value="ECO:0007669"/>
    <property type="project" value="InterPro"/>
</dbReference>
<proteinExistence type="inferred from homology"/>
<comment type="cofactor">
    <cofactor evidence="1">
        <name>Mg(2+)</name>
        <dbReference type="ChEBI" id="CHEBI:18420"/>
    </cofactor>
</comment>
<dbReference type="InterPro" id="IPR008930">
    <property type="entry name" value="Terpenoid_cyclase/PrenylTrfase"/>
</dbReference>
<dbReference type="FunFam" id="1.10.600.10:FF:000007">
    <property type="entry name" value="Isoprene synthase, chloroplastic"/>
    <property type="match status" value="1"/>
</dbReference>
<dbReference type="GO" id="GO:0016102">
    <property type="term" value="P:diterpenoid biosynthetic process"/>
    <property type="evidence" value="ECO:0007669"/>
    <property type="project" value="InterPro"/>
</dbReference>
<dbReference type="InterPro" id="IPR008949">
    <property type="entry name" value="Isoprenoid_synthase_dom_sf"/>
</dbReference>
<evidence type="ECO:0000256" key="1">
    <source>
        <dbReference type="ARBA" id="ARBA00001946"/>
    </source>
</evidence>
<dbReference type="InterPro" id="IPR005630">
    <property type="entry name" value="Terpene_synthase_metal-bd"/>
</dbReference>
<dbReference type="GO" id="GO:0120251">
    <property type="term" value="P:hydrocarbon biosynthetic process"/>
    <property type="evidence" value="ECO:0007669"/>
    <property type="project" value="UniProtKB-ARBA"/>
</dbReference>
<evidence type="ECO:0000259" key="8">
    <source>
        <dbReference type="Pfam" id="PF03936"/>
    </source>
</evidence>
<comment type="similarity">
    <text evidence="2">Belongs to the terpene synthase family.</text>
</comment>
<dbReference type="GO" id="GO:0016705">
    <property type="term" value="F:oxidoreductase activity, acting on paired donors, with incorporation or reduction of molecular oxygen"/>
    <property type="evidence" value="ECO:0007669"/>
    <property type="project" value="InterPro"/>
</dbReference>
<dbReference type="InterPro" id="IPR036965">
    <property type="entry name" value="Terpene_synth_N_sf"/>
</dbReference>
<name>A0A6A6KAH6_HEVBR</name>
<reference evidence="9 10" key="1">
    <citation type="journal article" date="2020" name="Mol. Plant">
        <title>The Chromosome-Based Rubber Tree Genome Provides New Insights into Spurge Genome Evolution and Rubber Biosynthesis.</title>
        <authorList>
            <person name="Liu J."/>
            <person name="Shi C."/>
            <person name="Shi C.C."/>
            <person name="Li W."/>
            <person name="Zhang Q.J."/>
            <person name="Zhang Y."/>
            <person name="Li K."/>
            <person name="Lu H.F."/>
            <person name="Shi C."/>
            <person name="Zhu S.T."/>
            <person name="Xiao Z.Y."/>
            <person name="Nan H."/>
            <person name="Yue Y."/>
            <person name="Zhu X.G."/>
            <person name="Wu Y."/>
            <person name="Hong X.N."/>
            <person name="Fan G.Y."/>
            <person name="Tong Y."/>
            <person name="Zhang D."/>
            <person name="Mao C.L."/>
            <person name="Liu Y.L."/>
            <person name="Hao S.J."/>
            <person name="Liu W.Q."/>
            <person name="Lv M.Q."/>
            <person name="Zhang H.B."/>
            <person name="Liu Y."/>
            <person name="Hu-Tang G.R."/>
            <person name="Wang J.P."/>
            <person name="Wang J.H."/>
            <person name="Sun Y.H."/>
            <person name="Ni S.B."/>
            <person name="Chen W.B."/>
            <person name="Zhang X.C."/>
            <person name="Jiao Y.N."/>
            <person name="Eichler E.E."/>
            <person name="Li G.H."/>
            <person name="Liu X."/>
            <person name="Gao L.Z."/>
        </authorList>
    </citation>
    <scope>NUCLEOTIDE SEQUENCE [LARGE SCALE GENOMIC DNA]</scope>
    <source>
        <strain evidence="10">cv. GT1</strain>
        <tissue evidence="9">Leaf</tissue>
    </source>
</reference>
<evidence type="ECO:0000256" key="5">
    <source>
        <dbReference type="ARBA" id="ARBA00023239"/>
    </source>
</evidence>
<dbReference type="SUPFAM" id="SSF48239">
    <property type="entry name" value="Terpenoid cyclases/Protein prenyltransferases"/>
    <property type="match status" value="1"/>
</dbReference>
<evidence type="ECO:0000256" key="3">
    <source>
        <dbReference type="ARBA" id="ARBA00022723"/>
    </source>
</evidence>
<keyword evidence="3" id="KW-0479">Metal-binding</keyword>
<evidence type="ECO:0000313" key="10">
    <source>
        <dbReference type="Proteomes" id="UP000467840"/>
    </source>
</evidence>
<organism evidence="9 10">
    <name type="scientific">Hevea brasiliensis</name>
    <name type="common">Para rubber tree</name>
    <name type="synonym">Siphonia brasiliensis</name>
    <dbReference type="NCBI Taxonomy" id="3981"/>
    <lineage>
        <taxon>Eukaryota</taxon>
        <taxon>Viridiplantae</taxon>
        <taxon>Streptophyta</taxon>
        <taxon>Embryophyta</taxon>
        <taxon>Tracheophyta</taxon>
        <taxon>Spermatophyta</taxon>
        <taxon>Magnoliopsida</taxon>
        <taxon>eudicotyledons</taxon>
        <taxon>Gunneridae</taxon>
        <taxon>Pentapetalae</taxon>
        <taxon>rosids</taxon>
        <taxon>fabids</taxon>
        <taxon>Malpighiales</taxon>
        <taxon>Euphorbiaceae</taxon>
        <taxon>Crotonoideae</taxon>
        <taxon>Micrandreae</taxon>
        <taxon>Hevea</taxon>
    </lineage>
</organism>
<dbReference type="InterPro" id="IPR002401">
    <property type="entry name" value="Cyt_P450_E_grp-I"/>
</dbReference>
<keyword evidence="10" id="KW-1185">Reference proteome</keyword>
<comment type="caution">
    <text evidence="9">The sequence shown here is derived from an EMBL/GenBank/DDBJ whole genome shotgun (WGS) entry which is preliminary data.</text>
</comment>
<evidence type="ECO:0000256" key="4">
    <source>
        <dbReference type="ARBA" id="ARBA00022842"/>
    </source>
</evidence>
<dbReference type="SUPFAM" id="SSF48576">
    <property type="entry name" value="Terpenoid synthases"/>
    <property type="match status" value="1"/>
</dbReference>
<keyword evidence="5" id="KW-0456">Lyase</keyword>
<dbReference type="SFLD" id="SFLDS00005">
    <property type="entry name" value="Isoprenoid_Synthase_Type_I"/>
    <property type="match status" value="1"/>
</dbReference>
<dbReference type="InterPro" id="IPR036396">
    <property type="entry name" value="Cyt_P450_sf"/>
</dbReference>
<dbReference type="InterPro" id="IPR044814">
    <property type="entry name" value="Terpene_cyclase_plant_C1"/>
</dbReference>
<dbReference type="AlphaFoldDB" id="A0A6A6KAH6"/>
<dbReference type="Pfam" id="PF01397">
    <property type="entry name" value="Terpene_synth"/>
    <property type="match status" value="1"/>
</dbReference>
<dbReference type="Pfam" id="PF03936">
    <property type="entry name" value="Terpene_synth_C"/>
    <property type="match status" value="1"/>
</dbReference>
<evidence type="ECO:0000313" key="9">
    <source>
        <dbReference type="EMBL" id="KAF2285852.1"/>
    </source>
</evidence>
<dbReference type="PRINTS" id="PR00463">
    <property type="entry name" value="EP450I"/>
</dbReference>
<dbReference type="PANTHER" id="PTHR31225:SF221">
    <property type="entry name" value="(-)-GERMACRENE D SYNTHASE"/>
    <property type="match status" value="1"/>
</dbReference>
<dbReference type="InterPro" id="IPR034741">
    <property type="entry name" value="Terpene_cyclase-like_1_C"/>
</dbReference>
<dbReference type="GO" id="GO:0005506">
    <property type="term" value="F:iron ion binding"/>
    <property type="evidence" value="ECO:0007669"/>
    <property type="project" value="InterPro"/>
</dbReference>
<dbReference type="CDD" id="cd00684">
    <property type="entry name" value="Terpene_cyclase_plant_C1"/>
    <property type="match status" value="1"/>
</dbReference>
<dbReference type="GO" id="GO:0004497">
    <property type="term" value="F:monooxygenase activity"/>
    <property type="evidence" value="ECO:0007669"/>
    <property type="project" value="InterPro"/>
</dbReference>